<name>A0A450XFJ5_9GAMM</name>
<evidence type="ECO:0000313" key="3">
    <source>
        <dbReference type="EMBL" id="VFK28056.1"/>
    </source>
</evidence>
<feature type="region of interest" description="Disordered" evidence="1">
    <location>
        <begin position="54"/>
        <end position="73"/>
    </location>
</feature>
<proteinExistence type="predicted"/>
<evidence type="ECO:0000313" key="2">
    <source>
        <dbReference type="EMBL" id="VFK11885.1"/>
    </source>
</evidence>
<dbReference type="EMBL" id="CAADFP010000057">
    <property type="protein sequence ID" value="VFK28056.1"/>
    <property type="molecule type" value="Genomic_DNA"/>
</dbReference>
<evidence type="ECO:0000256" key="1">
    <source>
        <dbReference type="SAM" id="MobiDB-lite"/>
    </source>
</evidence>
<sequence length="73" mass="7382">MLTIVKKNDTGRRSGLGYLLVILATLCLIGSGSYSAPATAINKDMRAAGAGKAMVGKGAARDEGPSGPPSKTF</sequence>
<accession>A0A450XFJ5</accession>
<protein>
    <submittedName>
        <fullName evidence="3">Uncharacterized protein</fullName>
    </submittedName>
</protein>
<dbReference type="EMBL" id="CAADFM010000061">
    <property type="protein sequence ID" value="VFK11885.1"/>
    <property type="molecule type" value="Genomic_DNA"/>
</dbReference>
<dbReference type="AlphaFoldDB" id="A0A450XFJ5"/>
<gene>
    <name evidence="2" type="ORF">BECKLPF1236A_GA0070988_100615</name>
    <name evidence="3" type="ORF">BECKLPF1236C_GA0070990_100575</name>
</gene>
<reference evidence="3" key="1">
    <citation type="submission" date="2019-02" db="EMBL/GenBank/DDBJ databases">
        <authorList>
            <person name="Gruber-Vodicka R. H."/>
            <person name="Seah K. B. B."/>
        </authorList>
    </citation>
    <scope>NUCLEOTIDE SEQUENCE</scope>
    <source>
        <strain evidence="2">BECK_S312</strain>
        <strain evidence="3">BECK_S426</strain>
    </source>
</reference>
<organism evidence="3">
    <name type="scientific">Candidatus Kentrum sp. LPFa</name>
    <dbReference type="NCBI Taxonomy" id="2126335"/>
    <lineage>
        <taxon>Bacteria</taxon>
        <taxon>Pseudomonadati</taxon>
        <taxon>Pseudomonadota</taxon>
        <taxon>Gammaproteobacteria</taxon>
        <taxon>Candidatus Kentrum</taxon>
    </lineage>
</organism>